<dbReference type="SUPFAM" id="SSF57180">
    <property type="entry name" value="Cellulose-binding domain"/>
    <property type="match status" value="1"/>
</dbReference>
<dbReference type="InterPro" id="IPR015943">
    <property type="entry name" value="WD40/YVTN_repeat-like_dom_sf"/>
</dbReference>
<keyword evidence="2 3" id="KW-0732">Signal</keyword>
<dbReference type="STRING" id="1314781.A0A166A2G7"/>
<dbReference type="Gene3D" id="2.130.10.10">
    <property type="entry name" value="YVTN repeat-like/Quinoprotein amine dehydrogenase"/>
    <property type="match status" value="1"/>
</dbReference>
<comment type="similarity">
    <text evidence="1">Belongs to the cycloisomerase 2 family.</text>
</comment>
<feature type="chain" id="PRO_5007870385" evidence="3">
    <location>
        <begin position="22"/>
        <end position="426"/>
    </location>
</feature>
<dbReference type="PROSITE" id="PS51164">
    <property type="entry name" value="CBM1_2"/>
    <property type="match status" value="1"/>
</dbReference>
<accession>A0A166A2G7</accession>
<dbReference type="InterPro" id="IPR050282">
    <property type="entry name" value="Cycloisomerase_2"/>
</dbReference>
<sequence>MSRFVHRSLTIALLASSSALAASPAWGQCGGTGWNGDTTCVSGYVCTAISPPYYSQCIPGAAPAPTTTATTTTAQPAPTGSPSTLRTILAGGYGSTITTFQFSPSNGSISVSGSCASGSSPSWMELSPTNKNILYSTNEISTGGMSSFTISSSGICSRVGTASSNGDGPAYMAVFTSGSEVMAMNYNSGDGISYTLSSDKLQFTNPIPIAKFPVAVPHPHMVAQYGSEVFVTDLGADKVWRLARSGNAWSITGFIPQPSGSGPRHMQIRGSTIFILHELDNTLSSQPIPSSPGANSTTTISSLSVLPPGITNNYPGRFHAGELIMSPDGAFLYASNRDTATPPDSRGDAIAIFSVDSAGHLTLVKQVFTGLQVVRGMTMSPDGTFIIAGGQQAGGVVVFQRVNGGSDLQVVASNAGAPATTTFVWI</sequence>
<dbReference type="InterPro" id="IPR019405">
    <property type="entry name" value="Lactonase_7-beta_prop"/>
</dbReference>
<evidence type="ECO:0000313" key="5">
    <source>
        <dbReference type="EMBL" id="KZV87969.1"/>
    </source>
</evidence>
<dbReference type="InParanoid" id="A0A166A2G7"/>
<protein>
    <submittedName>
        <fullName evidence="5">Putative isomerase YbhE</fullName>
    </submittedName>
</protein>
<dbReference type="EMBL" id="KV426110">
    <property type="protein sequence ID" value="KZV87969.1"/>
    <property type="molecule type" value="Genomic_DNA"/>
</dbReference>
<dbReference type="InterPro" id="IPR000254">
    <property type="entry name" value="CBD"/>
</dbReference>
<dbReference type="Pfam" id="PF00734">
    <property type="entry name" value="CBM_1"/>
    <property type="match status" value="1"/>
</dbReference>
<dbReference type="SMART" id="SM00236">
    <property type="entry name" value="fCBD"/>
    <property type="match status" value="1"/>
</dbReference>
<dbReference type="InterPro" id="IPR035971">
    <property type="entry name" value="CBD_sf"/>
</dbReference>
<keyword evidence="6" id="KW-1185">Reference proteome</keyword>
<feature type="signal peptide" evidence="3">
    <location>
        <begin position="1"/>
        <end position="21"/>
    </location>
</feature>
<dbReference type="GO" id="GO:0016853">
    <property type="term" value="F:isomerase activity"/>
    <property type="evidence" value="ECO:0007669"/>
    <property type="project" value="UniProtKB-KW"/>
</dbReference>
<dbReference type="GO" id="GO:0005975">
    <property type="term" value="P:carbohydrate metabolic process"/>
    <property type="evidence" value="ECO:0007669"/>
    <property type="project" value="InterPro"/>
</dbReference>
<dbReference type="Proteomes" id="UP000077266">
    <property type="component" value="Unassembled WGS sequence"/>
</dbReference>
<evidence type="ECO:0000256" key="2">
    <source>
        <dbReference type="ARBA" id="ARBA00022729"/>
    </source>
</evidence>
<dbReference type="GO" id="GO:0030248">
    <property type="term" value="F:cellulose binding"/>
    <property type="evidence" value="ECO:0007669"/>
    <property type="project" value="InterPro"/>
</dbReference>
<dbReference type="Pfam" id="PF10282">
    <property type="entry name" value="Lactonase"/>
    <property type="match status" value="1"/>
</dbReference>
<dbReference type="PANTHER" id="PTHR30344:SF7">
    <property type="entry name" value="DUF2415 DOMAIN-CONTAINING PROTEIN"/>
    <property type="match status" value="1"/>
</dbReference>
<evidence type="ECO:0000259" key="4">
    <source>
        <dbReference type="PROSITE" id="PS51164"/>
    </source>
</evidence>
<dbReference type="AlphaFoldDB" id="A0A166A2G7"/>
<reference evidence="5 6" key="1">
    <citation type="journal article" date="2016" name="Mol. Biol. Evol.">
        <title>Comparative Genomics of Early-Diverging Mushroom-Forming Fungi Provides Insights into the Origins of Lignocellulose Decay Capabilities.</title>
        <authorList>
            <person name="Nagy L.G."/>
            <person name="Riley R."/>
            <person name="Tritt A."/>
            <person name="Adam C."/>
            <person name="Daum C."/>
            <person name="Floudas D."/>
            <person name="Sun H."/>
            <person name="Yadav J.S."/>
            <person name="Pangilinan J."/>
            <person name="Larsson K.H."/>
            <person name="Matsuura K."/>
            <person name="Barry K."/>
            <person name="Labutti K."/>
            <person name="Kuo R."/>
            <person name="Ohm R.A."/>
            <person name="Bhattacharya S.S."/>
            <person name="Shirouzu T."/>
            <person name="Yoshinaga Y."/>
            <person name="Martin F.M."/>
            <person name="Grigoriev I.V."/>
            <person name="Hibbett D.S."/>
        </authorList>
    </citation>
    <scope>NUCLEOTIDE SEQUENCE [LARGE SCALE GENOMIC DNA]</scope>
    <source>
        <strain evidence="5 6">HHB12029</strain>
    </source>
</reference>
<evidence type="ECO:0000313" key="6">
    <source>
        <dbReference type="Proteomes" id="UP000077266"/>
    </source>
</evidence>
<proteinExistence type="inferred from homology"/>
<keyword evidence="5" id="KW-0413">Isomerase</keyword>
<dbReference type="GO" id="GO:0017057">
    <property type="term" value="F:6-phosphogluconolactonase activity"/>
    <property type="evidence" value="ECO:0007669"/>
    <property type="project" value="TreeGrafter"/>
</dbReference>
<name>A0A166A2G7_EXIGL</name>
<evidence type="ECO:0000256" key="1">
    <source>
        <dbReference type="ARBA" id="ARBA00005564"/>
    </source>
</evidence>
<evidence type="ECO:0000256" key="3">
    <source>
        <dbReference type="SAM" id="SignalP"/>
    </source>
</evidence>
<organism evidence="5 6">
    <name type="scientific">Exidia glandulosa HHB12029</name>
    <dbReference type="NCBI Taxonomy" id="1314781"/>
    <lineage>
        <taxon>Eukaryota</taxon>
        <taxon>Fungi</taxon>
        <taxon>Dikarya</taxon>
        <taxon>Basidiomycota</taxon>
        <taxon>Agaricomycotina</taxon>
        <taxon>Agaricomycetes</taxon>
        <taxon>Auriculariales</taxon>
        <taxon>Exidiaceae</taxon>
        <taxon>Exidia</taxon>
    </lineage>
</organism>
<dbReference type="PANTHER" id="PTHR30344">
    <property type="entry name" value="6-PHOSPHOGLUCONOLACTONASE-RELATED"/>
    <property type="match status" value="1"/>
</dbReference>
<dbReference type="SUPFAM" id="SSF75011">
    <property type="entry name" value="3-carboxy-cis,cis-mucoante lactonizing enzyme"/>
    <property type="match status" value="1"/>
</dbReference>
<feature type="domain" description="CBM1" evidence="4">
    <location>
        <begin position="21"/>
        <end position="58"/>
    </location>
</feature>
<dbReference type="OrthoDB" id="9972196at2759"/>
<gene>
    <name evidence="5" type="ORF">EXIGLDRAFT_751929</name>
</gene>
<dbReference type="GO" id="GO:0005576">
    <property type="term" value="C:extracellular region"/>
    <property type="evidence" value="ECO:0007669"/>
    <property type="project" value="InterPro"/>
</dbReference>